<accession>A0A1Y1UQS9</accession>
<comment type="caution">
    <text evidence="1">The sequence shown here is derived from an EMBL/GenBank/DDBJ whole genome shotgun (WGS) entry which is preliminary data.</text>
</comment>
<organism evidence="1 2">
    <name type="scientific">Piromyces finnis</name>
    <dbReference type="NCBI Taxonomy" id="1754191"/>
    <lineage>
        <taxon>Eukaryota</taxon>
        <taxon>Fungi</taxon>
        <taxon>Fungi incertae sedis</taxon>
        <taxon>Chytridiomycota</taxon>
        <taxon>Chytridiomycota incertae sedis</taxon>
        <taxon>Neocallimastigomycetes</taxon>
        <taxon>Neocallimastigales</taxon>
        <taxon>Neocallimastigaceae</taxon>
        <taxon>Piromyces</taxon>
    </lineage>
</organism>
<evidence type="ECO:0000313" key="2">
    <source>
        <dbReference type="Proteomes" id="UP000193719"/>
    </source>
</evidence>
<dbReference type="EMBL" id="MCFH01000095">
    <property type="protein sequence ID" value="ORX40401.1"/>
    <property type="molecule type" value="Genomic_DNA"/>
</dbReference>
<dbReference type="AlphaFoldDB" id="A0A1Y1UQS9"/>
<proteinExistence type="predicted"/>
<reference evidence="1 2" key="1">
    <citation type="submission" date="2016-08" db="EMBL/GenBank/DDBJ databases">
        <title>Genomes of anaerobic fungi encode conserved fungal cellulosomes for biomass hydrolysis.</title>
        <authorList>
            <consortium name="DOE Joint Genome Institute"/>
            <person name="Haitjema C.H."/>
            <person name="Gilmore S.P."/>
            <person name="Henske J.K."/>
            <person name="Solomon K.V."/>
            <person name="De Groot R."/>
            <person name="Kuo A."/>
            <person name="Mondo S.J."/>
            <person name="Salamov A.A."/>
            <person name="Labutti K."/>
            <person name="Zhao Z."/>
            <person name="Chiniquy J."/>
            <person name="Barry K."/>
            <person name="Brewer H.M."/>
            <person name="Purvine S.O."/>
            <person name="Wright A.T."/>
            <person name="Boxma B."/>
            <person name="Van Alen T."/>
            <person name="Hackstein J.H."/>
            <person name="Baker S.E."/>
            <person name="Grigoriev I.V."/>
            <person name="O'Malley M.A."/>
        </authorList>
    </citation>
    <scope>NUCLEOTIDE SEQUENCE [LARGE SCALE GENOMIC DNA]</scope>
    <source>
        <strain evidence="2">finn</strain>
    </source>
</reference>
<dbReference type="Proteomes" id="UP000193719">
    <property type="component" value="Unassembled WGS sequence"/>
</dbReference>
<evidence type="ECO:0000313" key="1">
    <source>
        <dbReference type="EMBL" id="ORX40401.1"/>
    </source>
</evidence>
<name>A0A1Y1UQS9_9FUNG</name>
<reference evidence="1 2" key="2">
    <citation type="submission" date="2016-08" db="EMBL/GenBank/DDBJ databases">
        <title>Pervasive Adenine N6-methylation of Active Genes in Fungi.</title>
        <authorList>
            <consortium name="DOE Joint Genome Institute"/>
            <person name="Mondo S.J."/>
            <person name="Dannebaum R.O."/>
            <person name="Kuo R.C."/>
            <person name="Labutti K."/>
            <person name="Haridas S."/>
            <person name="Kuo A."/>
            <person name="Salamov A."/>
            <person name="Ahrendt S.R."/>
            <person name="Lipzen A."/>
            <person name="Sullivan W."/>
            <person name="Andreopoulos W.B."/>
            <person name="Clum A."/>
            <person name="Lindquist E."/>
            <person name="Daum C."/>
            <person name="Ramamoorthy G.K."/>
            <person name="Gryganskyi A."/>
            <person name="Culley D."/>
            <person name="Magnuson J.K."/>
            <person name="James T.Y."/>
            <person name="O'Malley M.A."/>
            <person name="Stajich J.E."/>
            <person name="Spatafora J.W."/>
            <person name="Visel A."/>
            <person name="Grigoriev I.V."/>
        </authorList>
    </citation>
    <scope>NUCLEOTIDE SEQUENCE [LARGE SCALE GENOMIC DNA]</scope>
    <source>
        <strain evidence="2">finn</strain>
    </source>
</reference>
<sequence>MRKKKISTTVDKDNKTEFEIIGGAISMHLLEKVYPISIGLNNRTENFEGGHFIEQRYAKDLCDNTYSNSNIANTYFQCKAGKLSARSGEGSCKMCDHVEITEILDIDIH</sequence>
<protein>
    <submittedName>
        <fullName evidence="1">Uncharacterized protein</fullName>
    </submittedName>
</protein>
<keyword evidence="2" id="KW-1185">Reference proteome</keyword>
<gene>
    <name evidence="1" type="ORF">BCR36DRAFT_190235</name>
</gene>